<dbReference type="InParanoid" id="A0A2J6TSR5"/>
<dbReference type="GO" id="GO:0016791">
    <property type="term" value="F:phosphatase activity"/>
    <property type="evidence" value="ECO:0007669"/>
    <property type="project" value="TreeGrafter"/>
</dbReference>
<dbReference type="Gene3D" id="1.10.150.240">
    <property type="entry name" value="Putative phosphatase, domain 2"/>
    <property type="match status" value="1"/>
</dbReference>
<dbReference type="STRING" id="1095630.A0A2J6TSR5"/>
<dbReference type="FunFam" id="3.40.50.1000:FF:000131">
    <property type="entry name" value="HAD superfamily hydrolase, putative"/>
    <property type="match status" value="1"/>
</dbReference>
<dbReference type="Proteomes" id="UP000235371">
    <property type="component" value="Unassembled WGS sequence"/>
</dbReference>
<name>A0A2J6TSR5_9HELO</name>
<dbReference type="Gene3D" id="3.40.50.1000">
    <property type="entry name" value="HAD superfamily/HAD-like"/>
    <property type="match status" value="1"/>
</dbReference>
<dbReference type="FunCoup" id="A0A2J6TSR5">
    <property type="interactions" value="199"/>
</dbReference>
<dbReference type="NCBIfam" id="TIGR01509">
    <property type="entry name" value="HAD-SF-IA-v3"/>
    <property type="match status" value="1"/>
</dbReference>
<dbReference type="InterPro" id="IPR006439">
    <property type="entry name" value="HAD-SF_hydro_IA"/>
</dbReference>
<dbReference type="InterPro" id="IPR023198">
    <property type="entry name" value="PGP-like_dom2"/>
</dbReference>
<dbReference type="EMBL" id="KZ613745">
    <property type="protein sequence ID" value="PMD66061.1"/>
    <property type="molecule type" value="Genomic_DNA"/>
</dbReference>
<dbReference type="PANTHER" id="PTHR18901">
    <property type="entry name" value="2-DEOXYGLUCOSE-6-PHOSPHATE PHOSPHATASE 2"/>
    <property type="match status" value="1"/>
</dbReference>
<organism evidence="1 2">
    <name type="scientific">Hyaloscypha bicolor E</name>
    <dbReference type="NCBI Taxonomy" id="1095630"/>
    <lineage>
        <taxon>Eukaryota</taxon>
        <taxon>Fungi</taxon>
        <taxon>Dikarya</taxon>
        <taxon>Ascomycota</taxon>
        <taxon>Pezizomycotina</taxon>
        <taxon>Leotiomycetes</taxon>
        <taxon>Helotiales</taxon>
        <taxon>Hyaloscyphaceae</taxon>
        <taxon>Hyaloscypha</taxon>
        <taxon>Hyaloscypha bicolor</taxon>
    </lineage>
</organism>
<dbReference type="InterPro" id="IPR036412">
    <property type="entry name" value="HAD-like_sf"/>
</dbReference>
<dbReference type="SFLD" id="SFLDG01129">
    <property type="entry name" value="C1.5:_HAD__Beta-PGM__Phosphata"/>
    <property type="match status" value="1"/>
</dbReference>
<dbReference type="GeneID" id="36592528"/>
<dbReference type="OrthoDB" id="40579at2759"/>
<keyword evidence="2" id="KW-1185">Reference proteome</keyword>
<reference evidence="1 2" key="1">
    <citation type="submission" date="2016-04" db="EMBL/GenBank/DDBJ databases">
        <title>A degradative enzymes factory behind the ericoid mycorrhizal symbiosis.</title>
        <authorList>
            <consortium name="DOE Joint Genome Institute"/>
            <person name="Martino E."/>
            <person name="Morin E."/>
            <person name="Grelet G."/>
            <person name="Kuo A."/>
            <person name="Kohler A."/>
            <person name="Daghino S."/>
            <person name="Barry K."/>
            <person name="Choi C."/>
            <person name="Cichocki N."/>
            <person name="Clum A."/>
            <person name="Copeland A."/>
            <person name="Hainaut M."/>
            <person name="Haridas S."/>
            <person name="Labutti K."/>
            <person name="Lindquist E."/>
            <person name="Lipzen A."/>
            <person name="Khouja H.-R."/>
            <person name="Murat C."/>
            <person name="Ohm R."/>
            <person name="Olson A."/>
            <person name="Spatafora J."/>
            <person name="Veneault-Fourrey C."/>
            <person name="Henrissat B."/>
            <person name="Grigoriev I."/>
            <person name="Martin F."/>
            <person name="Perotto S."/>
        </authorList>
    </citation>
    <scope>NUCLEOTIDE SEQUENCE [LARGE SCALE GENOMIC DNA]</scope>
    <source>
        <strain evidence="1 2">E</strain>
    </source>
</reference>
<dbReference type="PANTHER" id="PTHR18901:SF38">
    <property type="entry name" value="PSEUDOURIDINE-5'-PHOSPHATASE"/>
    <property type="match status" value="1"/>
</dbReference>
<proteinExistence type="predicted"/>
<dbReference type="InterPro" id="IPR023214">
    <property type="entry name" value="HAD_sf"/>
</dbReference>
<evidence type="ECO:0000313" key="1">
    <source>
        <dbReference type="EMBL" id="PMD66061.1"/>
    </source>
</evidence>
<dbReference type="SFLD" id="SFLDS00003">
    <property type="entry name" value="Haloacid_Dehalogenase"/>
    <property type="match status" value="1"/>
</dbReference>
<protein>
    <submittedName>
        <fullName evidence="1">HAD-like protein</fullName>
    </submittedName>
</protein>
<dbReference type="SUPFAM" id="SSF56784">
    <property type="entry name" value="HAD-like"/>
    <property type="match status" value="1"/>
</dbReference>
<evidence type="ECO:0000313" key="2">
    <source>
        <dbReference type="Proteomes" id="UP000235371"/>
    </source>
</evidence>
<accession>A0A2J6TSR5</accession>
<dbReference type="AlphaFoldDB" id="A0A2J6TSR5"/>
<dbReference type="Pfam" id="PF00702">
    <property type="entry name" value="Hydrolase"/>
    <property type="match status" value="1"/>
</dbReference>
<dbReference type="RefSeq" id="XP_024742965.1">
    <property type="nucleotide sequence ID" value="XM_024884451.1"/>
</dbReference>
<sequence>MDKPRTDFPSVRACLFDMDGLLINTEDIYTLCHNILLQTHNAGPMTWDIKSQLQGRPANESILRLLSFFNLSHVNPESYTSALHTIQEREFPNARPLPGVEALLQTLSTTQNGGRRIHIALATSSHEGHFKLKTQHLEDMFGVFKKERRVLGDDNRIPKGRGKPSPDIYLVALKAINDTLEEGEEQIKPEECLVFEDGVPGVIAGRRAGMRVIWVPHPGLANQYFGREAEVLAGRGEGGELVDEYQLGRVGDGWGEQLVSLVDFPYGKYGIVTGK</sequence>
<gene>
    <name evidence="1" type="ORF">K444DRAFT_640033</name>
</gene>